<proteinExistence type="predicted"/>
<dbReference type="Pfam" id="PF00392">
    <property type="entry name" value="GntR"/>
    <property type="match status" value="1"/>
</dbReference>
<gene>
    <name evidence="6" type="ORF">J1C47_14405</name>
</gene>
<dbReference type="InterPro" id="IPR011711">
    <property type="entry name" value="GntR_C"/>
</dbReference>
<organism evidence="6 7">
    <name type="scientific">Jiella sonneratiae</name>
    <dbReference type="NCBI Taxonomy" id="2816856"/>
    <lineage>
        <taxon>Bacteria</taxon>
        <taxon>Pseudomonadati</taxon>
        <taxon>Pseudomonadota</taxon>
        <taxon>Alphaproteobacteria</taxon>
        <taxon>Hyphomicrobiales</taxon>
        <taxon>Aurantimonadaceae</taxon>
        <taxon>Jiella</taxon>
    </lineage>
</organism>
<feature type="domain" description="HTH gntR-type" evidence="5">
    <location>
        <begin position="6"/>
        <end position="73"/>
    </location>
</feature>
<dbReference type="SUPFAM" id="SSF48008">
    <property type="entry name" value="GntR ligand-binding domain-like"/>
    <property type="match status" value="1"/>
</dbReference>
<dbReference type="CDD" id="cd07377">
    <property type="entry name" value="WHTH_GntR"/>
    <property type="match status" value="1"/>
</dbReference>
<evidence type="ECO:0000256" key="1">
    <source>
        <dbReference type="ARBA" id="ARBA00023015"/>
    </source>
</evidence>
<name>A0ABS3J583_9HYPH</name>
<dbReference type="SMART" id="SM00895">
    <property type="entry name" value="FCD"/>
    <property type="match status" value="1"/>
</dbReference>
<dbReference type="Proteomes" id="UP000664288">
    <property type="component" value="Unassembled WGS sequence"/>
</dbReference>
<dbReference type="EMBL" id="JAFMPY010000014">
    <property type="protein sequence ID" value="MBO0904834.1"/>
    <property type="molecule type" value="Genomic_DNA"/>
</dbReference>
<evidence type="ECO:0000256" key="4">
    <source>
        <dbReference type="SAM" id="MobiDB-lite"/>
    </source>
</evidence>
<dbReference type="PANTHER" id="PTHR43537:SF5">
    <property type="entry name" value="UXU OPERON TRANSCRIPTIONAL REGULATOR"/>
    <property type="match status" value="1"/>
</dbReference>
<dbReference type="InterPro" id="IPR000524">
    <property type="entry name" value="Tscrpt_reg_HTH_GntR"/>
</dbReference>
<evidence type="ECO:0000256" key="3">
    <source>
        <dbReference type="ARBA" id="ARBA00023163"/>
    </source>
</evidence>
<comment type="caution">
    <text evidence="6">The sequence shown here is derived from an EMBL/GenBank/DDBJ whole genome shotgun (WGS) entry which is preliminary data.</text>
</comment>
<evidence type="ECO:0000313" key="6">
    <source>
        <dbReference type="EMBL" id="MBO0904834.1"/>
    </source>
</evidence>
<dbReference type="SUPFAM" id="SSF46785">
    <property type="entry name" value="Winged helix' DNA-binding domain"/>
    <property type="match status" value="1"/>
</dbReference>
<dbReference type="InterPro" id="IPR036388">
    <property type="entry name" value="WH-like_DNA-bd_sf"/>
</dbReference>
<dbReference type="Gene3D" id="1.20.120.530">
    <property type="entry name" value="GntR ligand-binding domain-like"/>
    <property type="match status" value="1"/>
</dbReference>
<dbReference type="RefSeq" id="WP_207351466.1">
    <property type="nucleotide sequence ID" value="NZ_JAFMPY010000014.1"/>
</dbReference>
<reference evidence="6 7" key="1">
    <citation type="submission" date="2021-03" db="EMBL/GenBank/DDBJ databases">
        <title>Whole genome sequence of Jiella sp. MQZ13P-4.</title>
        <authorList>
            <person name="Tuo L."/>
        </authorList>
    </citation>
    <scope>NUCLEOTIDE SEQUENCE [LARGE SCALE GENOMIC DNA]</scope>
    <source>
        <strain evidence="6 7">MQZ13P-4</strain>
    </source>
</reference>
<dbReference type="InterPro" id="IPR036390">
    <property type="entry name" value="WH_DNA-bd_sf"/>
</dbReference>
<sequence length="326" mass="36838">MIETPIQRRHRLANQILDVIRDARFEPGHHLREQALSDLLEVSRTPVRAALQLLAERGILEAKRNQGFFLKAHPNDISRLDVEIPATSDQDLYSQIVRDRLAERLPASFLQSDVARRYDVDRATFQRTLARLVDDGLLQKNAGRGWSFMPTLNTDLGLRSSYEFRRIVEPSSFGLTTFRVDASAAERARLQHLYLISHPDLGEVDRRQLFETDAQFHEMLAEFSGNPFCLQAIQQQNRMRRLLEFGSYSNRRRVKDWCREHLAILDAVTKGETRRAAELMVLHLDNAFGVAPSLAAAKARGSREGSADSGGSPPDAANALPHPHAS</sequence>
<feature type="region of interest" description="Disordered" evidence="4">
    <location>
        <begin position="299"/>
        <end position="326"/>
    </location>
</feature>
<dbReference type="PROSITE" id="PS50949">
    <property type="entry name" value="HTH_GNTR"/>
    <property type="match status" value="1"/>
</dbReference>
<keyword evidence="7" id="KW-1185">Reference proteome</keyword>
<dbReference type="Gene3D" id="1.10.10.10">
    <property type="entry name" value="Winged helix-like DNA-binding domain superfamily/Winged helix DNA-binding domain"/>
    <property type="match status" value="2"/>
</dbReference>
<accession>A0ABS3J583</accession>
<keyword evidence="1" id="KW-0805">Transcription regulation</keyword>
<keyword evidence="3" id="KW-0804">Transcription</keyword>
<dbReference type="Pfam" id="PF07729">
    <property type="entry name" value="FCD"/>
    <property type="match status" value="1"/>
</dbReference>
<protein>
    <submittedName>
        <fullName evidence="6">GntR family transcriptional regulator</fullName>
    </submittedName>
</protein>
<dbReference type="InterPro" id="IPR008920">
    <property type="entry name" value="TF_FadR/GntR_C"/>
</dbReference>
<evidence type="ECO:0000256" key="2">
    <source>
        <dbReference type="ARBA" id="ARBA00023125"/>
    </source>
</evidence>
<evidence type="ECO:0000259" key="5">
    <source>
        <dbReference type="PROSITE" id="PS50949"/>
    </source>
</evidence>
<dbReference type="SMART" id="SM00345">
    <property type="entry name" value="HTH_GNTR"/>
    <property type="match status" value="2"/>
</dbReference>
<keyword evidence="2" id="KW-0238">DNA-binding</keyword>
<dbReference type="PANTHER" id="PTHR43537">
    <property type="entry name" value="TRANSCRIPTIONAL REGULATOR, GNTR FAMILY"/>
    <property type="match status" value="1"/>
</dbReference>
<evidence type="ECO:0000313" key="7">
    <source>
        <dbReference type="Proteomes" id="UP000664288"/>
    </source>
</evidence>